<keyword evidence="3" id="KW-1185">Reference proteome</keyword>
<gene>
    <name evidence="2" type="ORF">BO85DRAFT_295816</name>
</gene>
<name>A0A8G1VPW0_9EURO</name>
<proteinExistence type="predicted"/>
<dbReference type="RefSeq" id="XP_025516040.1">
    <property type="nucleotide sequence ID" value="XM_025655301.1"/>
</dbReference>
<dbReference type="Proteomes" id="UP000249526">
    <property type="component" value="Unassembled WGS sequence"/>
</dbReference>
<evidence type="ECO:0000256" key="1">
    <source>
        <dbReference type="SAM" id="MobiDB-lite"/>
    </source>
</evidence>
<organism evidence="2 3">
    <name type="scientific">Aspergillus piperis CBS 112811</name>
    <dbReference type="NCBI Taxonomy" id="1448313"/>
    <lineage>
        <taxon>Eukaryota</taxon>
        <taxon>Fungi</taxon>
        <taxon>Dikarya</taxon>
        <taxon>Ascomycota</taxon>
        <taxon>Pezizomycotina</taxon>
        <taxon>Eurotiomycetes</taxon>
        <taxon>Eurotiomycetidae</taxon>
        <taxon>Eurotiales</taxon>
        <taxon>Aspergillaceae</taxon>
        <taxon>Aspergillus</taxon>
        <taxon>Aspergillus subgen. Circumdati</taxon>
    </lineage>
</organism>
<dbReference type="EMBL" id="KZ825061">
    <property type="protein sequence ID" value="RAH58118.1"/>
    <property type="molecule type" value="Genomic_DNA"/>
</dbReference>
<dbReference type="AlphaFoldDB" id="A0A8G1VPW0"/>
<protein>
    <submittedName>
        <fullName evidence="2">Uncharacterized protein</fullName>
    </submittedName>
</protein>
<sequence length="159" mass="17132">MDTTYYSVLLLTTDTTKSPSTSTIRTIRYPCCFPQPHFQGALSTGSGQVPLFLTSPKSDPCPHSQAGDRIDLLCGDRIPIPAPPSTAITLQSSVSGWGSLTSVLILNETYHSGQFPVRSWFGSDLKPLVIRNSCAPPVQTLSSHSSSLGAGRKTWSQTY</sequence>
<feature type="compositionally biased region" description="Polar residues" evidence="1">
    <location>
        <begin position="139"/>
        <end position="159"/>
    </location>
</feature>
<feature type="region of interest" description="Disordered" evidence="1">
    <location>
        <begin position="138"/>
        <end position="159"/>
    </location>
</feature>
<evidence type="ECO:0000313" key="2">
    <source>
        <dbReference type="EMBL" id="RAH58118.1"/>
    </source>
</evidence>
<dbReference type="GeneID" id="37158703"/>
<reference evidence="2 3" key="1">
    <citation type="submission" date="2018-02" db="EMBL/GenBank/DDBJ databases">
        <title>The genomes of Aspergillus section Nigri reveals drivers in fungal speciation.</title>
        <authorList>
            <consortium name="DOE Joint Genome Institute"/>
            <person name="Vesth T.C."/>
            <person name="Nybo J."/>
            <person name="Theobald S."/>
            <person name="Brandl J."/>
            <person name="Frisvad J.C."/>
            <person name="Nielsen K.F."/>
            <person name="Lyhne E.K."/>
            <person name="Kogle M.E."/>
            <person name="Kuo A."/>
            <person name="Riley R."/>
            <person name="Clum A."/>
            <person name="Nolan M."/>
            <person name="Lipzen A."/>
            <person name="Salamov A."/>
            <person name="Henrissat B."/>
            <person name="Wiebenga A."/>
            <person name="De vries R.P."/>
            <person name="Grigoriev I.V."/>
            <person name="Mortensen U.H."/>
            <person name="Andersen M.R."/>
            <person name="Baker S.E."/>
        </authorList>
    </citation>
    <scope>NUCLEOTIDE SEQUENCE [LARGE SCALE GENOMIC DNA]</scope>
    <source>
        <strain evidence="2 3">CBS 112811</strain>
    </source>
</reference>
<evidence type="ECO:0000313" key="3">
    <source>
        <dbReference type="Proteomes" id="UP000249526"/>
    </source>
</evidence>
<accession>A0A8G1VPW0</accession>